<name>A0A7Y7IF89_9MICC</name>
<dbReference type="AlphaFoldDB" id="A0A7Y7IF89"/>
<keyword evidence="1" id="KW-0812">Transmembrane</keyword>
<keyword evidence="3" id="KW-1185">Reference proteome</keyword>
<keyword evidence="1" id="KW-0472">Membrane</keyword>
<keyword evidence="1" id="KW-1133">Transmembrane helix</keyword>
<dbReference type="EMBL" id="JAAMFM010000005">
    <property type="protein sequence ID" value="NVM94401.1"/>
    <property type="molecule type" value="Genomic_DNA"/>
</dbReference>
<gene>
    <name evidence="2" type="ORF">G6034_05660</name>
</gene>
<comment type="caution">
    <text evidence="2">The sequence shown here is derived from an EMBL/GenBank/DDBJ whole genome shotgun (WGS) entry which is preliminary data.</text>
</comment>
<organism evidence="2 3">
    <name type="scientific">Arthrobacter wenxiniae</name>
    <dbReference type="NCBI Taxonomy" id="2713570"/>
    <lineage>
        <taxon>Bacteria</taxon>
        <taxon>Bacillati</taxon>
        <taxon>Actinomycetota</taxon>
        <taxon>Actinomycetes</taxon>
        <taxon>Micrococcales</taxon>
        <taxon>Micrococcaceae</taxon>
        <taxon>Arthrobacter</taxon>
    </lineage>
</organism>
<evidence type="ECO:0000256" key="1">
    <source>
        <dbReference type="SAM" id="Phobius"/>
    </source>
</evidence>
<feature type="transmembrane region" description="Helical" evidence="1">
    <location>
        <begin position="14"/>
        <end position="35"/>
    </location>
</feature>
<feature type="transmembrane region" description="Helical" evidence="1">
    <location>
        <begin position="170"/>
        <end position="191"/>
    </location>
</feature>
<reference evidence="2 3" key="1">
    <citation type="submission" date="2020-02" db="EMBL/GenBank/DDBJ databases">
        <title>Genome sequence of strain AETb3-4.</title>
        <authorList>
            <person name="Gao J."/>
            <person name="Zhang X."/>
        </authorList>
    </citation>
    <scope>NUCLEOTIDE SEQUENCE [LARGE SCALE GENOMIC DNA]</scope>
    <source>
        <strain evidence="2 3">AETb3-4</strain>
    </source>
</reference>
<accession>A0A7Y7IF89</accession>
<protein>
    <recommendedName>
        <fullName evidence="4">Capsular polysaccharide biosynthesis protein</fullName>
    </recommendedName>
</protein>
<sequence>MLVRDVLTSCLRRWYFVVVGLLLTGMGTYFVFGMVSPTYEADASMTLIPPKVAVTVGDNPYLYLGGLEQALGVLQVKVASPEVSGPLLEKYPHSQLTVAPDATTTGPIMTMTVTAGSPEAAMSLLNAGESLVPATLKQLQVAQNVPPASMISVLQLSAVTEPTKVAKKQLQMTVMAGVGGLAATLLLTGLLDRLMSRKRAQRTAKGVDGEFTALLSHHSRTDNAVTVAPDVTPELQTRKLRIPAGDVRP</sequence>
<proteinExistence type="predicted"/>
<dbReference type="RefSeq" id="WP_176634125.1">
    <property type="nucleotide sequence ID" value="NZ_JAAMFM010000005.1"/>
</dbReference>
<evidence type="ECO:0008006" key="4">
    <source>
        <dbReference type="Google" id="ProtNLM"/>
    </source>
</evidence>
<dbReference type="Proteomes" id="UP000543556">
    <property type="component" value="Unassembled WGS sequence"/>
</dbReference>
<evidence type="ECO:0000313" key="3">
    <source>
        <dbReference type="Proteomes" id="UP000543556"/>
    </source>
</evidence>
<evidence type="ECO:0000313" key="2">
    <source>
        <dbReference type="EMBL" id="NVM94401.1"/>
    </source>
</evidence>